<name>A0A9X9MNR4_BLUGR</name>
<dbReference type="Proteomes" id="UP000324639">
    <property type="component" value="Chromosome Bgt_-10"/>
</dbReference>
<evidence type="ECO:0000313" key="2">
    <source>
        <dbReference type="Proteomes" id="UP000324639"/>
    </source>
</evidence>
<sequence>MWNKFGISLAISGLIHQFKCTNIPYSDMYLPGGTNGFVCGVDLFTIDHLRQAAGKAMESTFFEDYYSRFPKLFEDTHLFNVKSDILLSWPTQKYSLKLIIASPGIMRLIINIRGQIMGMVTVNSKDQDQKVSFGKCSPVHRSLKEGNDERRILNENRIINKPKLGYGCGLGVIPESTVYKIME</sequence>
<dbReference type="Gene3D" id="3.10.450.30">
    <property type="entry name" value="Microbial ribonucleases"/>
    <property type="match status" value="1"/>
</dbReference>
<organism evidence="1 2">
    <name type="scientific">Blumeria graminis f. sp. tritici</name>
    <dbReference type="NCBI Taxonomy" id="62690"/>
    <lineage>
        <taxon>Eukaryota</taxon>
        <taxon>Fungi</taxon>
        <taxon>Dikarya</taxon>
        <taxon>Ascomycota</taxon>
        <taxon>Pezizomycotina</taxon>
        <taxon>Leotiomycetes</taxon>
        <taxon>Erysiphales</taxon>
        <taxon>Erysiphaceae</taxon>
        <taxon>Blumeria</taxon>
    </lineage>
</organism>
<keyword evidence="2" id="KW-1185">Reference proteome</keyword>
<protein>
    <submittedName>
        <fullName evidence="1">Bgt-51944</fullName>
    </submittedName>
</protein>
<gene>
    <name evidence="1" type="ORF">BGT96224V316_LOCUS7803</name>
</gene>
<reference evidence="1 2" key="1">
    <citation type="submission" date="2018-08" db="EMBL/GenBank/DDBJ databases">
        <authorList>
            <person name="Muller C M."/>
        </authorList>
    </citation>
    <scope>NUCLEOTIDE SEQUENCE [LARGE SCALE GENOMIC DNA]</scope>
</reference>
<accession>A0A9X9MNR4</accession>
<evidence type="ECO:0000313" key="1">
    <source>
        <dbReference type="EMBL" id="VDB94654.1"/>
    </source>
</evidence>
<dbReference type="AlphaFoldDB" id="A0A9X9MNR4"/>
<proteinExistence type="predicted"/>
<dbReference type="EMBL" id="LR026993">
    <property type="protein sequence ID" value="VDB94654.1"/>
    <property type="molecule type" value="Genomic_DNA"/>
</dbReference>